<comment type="caution">
    <text evidence="4">The sequence shown here is derived from an EMBL/GenBank/DDBJ whole genome shotgun (WGS) entry which is preliminary data.</text>
</comment>
<dbReference type="Proteomes" id="UP000821837">
    <property type="component" value="Chromosome 8"/>
</dbReference>
<dbReference type="GO" id="GO:0005576">
    <property type="term" value="C:extracellular region"/>
    <property type="evidence" value="ECO:0007669"/>
    <property type="project" value="TreeGrafter"/>
</dbReference>
<dbReference type="VEuPathDB" id="VectorBase:RSAN_025832"/>
<dbReference type="InterPro" id="IPR050314">
    <property type="entry name" value="Glycosyl_Hydrlase_18"/>
</dbReference>
<dbReference type="EMBL" id="JABSTV010001254">
    <property type="protein sequence ID" value="KAH7938865.1"/>
    <property type="molecule type" value="Genomic_DNA"/>
</dbReference>
<proteinExistence type="predicted"/>
<dbReference type="SUPFAM" id="SSF51445">
    <property type="entry name" value="(Trans)glycosidases"/>
    <property type="match status" value="1"/>
</dbReference>
<dbReference type="GO" id="GO:0005975">
    <property type="term" value="P:carbohydrate metabolic process"/>
    <property type="evidence" value="ECO:0007669"/>
    <property type="project" value="InterPro"/>
</dbReference>
<evidence type="ECO:0000313" key="4">
    <source>
        <dbReference type="EMBL" id="KAH7938865.1"/>
    </source>
</evidence>
<feature type="compositionally biased region" description="Low complexity" evidence="1">
    <location>
        <begin position="40"/>
        <end position="52"/>
    </location>
</feature>
<sequence length="573" mass="63116">MEETSSDESLSGHTPAPVSQKSRRPFQVAYGDNLKEESTAAASAASPAASPARQQVREIVLVLRPPEPAEPADSRDQRGSLTRDLQFRQGGSGERTQTPSDERVCLQLWGLWAALTLPLLFSMWLFLVPFLVNRSPHLPGESTAFSAASATPEPCLKTVNLREPSLPIRISQYPGFGPSKLQARPFFCLVRNNAVAFSRNYSTVGQKYDYTFWSVPFDLCHYVIYWSVAIEDGNVTSRLPSFDESYGLNQLRSIADLLGYSNVKILVALGGYPEDGPHFSLLGRDPGALDRLTAKVVDAMKSKRLDGVTVNWVDPGPRCGSPDDQGTVAALLRAIRQAFDKNGMTQALVTAMLDGGTSIERLVSTSKDAVNYFFLTDHRRLSSGPGSFYEVCTTFSDNTVQTLDHYVNSVPGLRRDQICAAEPVAALAADGDIDVATRQFMIQPGRALRWAPIYEACGKPRFCRLFGASQSCIVHQANWGARPNSSNLHAATLYFNDLTYLIRARYLARSQPPIRGEPCIFVTLLEYDNYAGQCGRGYNRYLLLQHLYYGTLGDSFLSGSIEDAAPPYNQTNC</sequence>
<dbReference type="Gene3D" id="3.20.20.80">
    <property type="entry name" value="Glycosidases"/>
    <property type="match status" value="1"/>
</dbReference>
<dbReference type="PANTHER" id="PTHR11177:SF317">
    <property type="entry name" value="CHITINASE 12-RELATED"/>
    <property type="match status" value="1"/>
</dbReference>
<dbReference type="GO" id="GO:0008061">
    <property type="term" value="F:chitin binding"/>
    <property type="evidence" value="ECO:0007669"/>
    <property type="project" value="TreeGrafter"/>
</dbReference>
<gene>
    <name evidence="4" type="ORF">HPB52_001487</name>
</gene>
<feature type="compositionally biased region" description="Polar residues" evidence="1">
    <location>
        <begin position="7"/>
        <end position="20"/>
    </location>
</feature>
<feature type="domain" description="GH18" evidence="3">
    <location>
        <begin position="197"/>
        <end position="355"/>
    </location>
</feature>
<evidence type="ECO:0000313" key="5">
    <source>
        <dbReference type="Proteomes" id="UP000821837"/>
    </source>
</evidence>
<reference evidence="4" key="1">
    <citation type="journal article" date="2020" name="Cell">
        <title>Large-Scale Comparative Analyses of Tick Genomes Elucidate Their Genetic Diversity and Vector Capacities.</title>
        <authorList>
            <consortium name="Tick Genome and Microbiome Consortium (TIGMIC)"/>
            <person name="Jia N."/>
            <person name="Wang J."/>
            <person name="Shi W."/>
            <person name="Du L."/>
            <person name="Sun Y."/>
            <person name="Zhan W."/>
            <person name="Jiang J.F."/>
            <person name="Wang Q."/>
            <person name="Zhang B."/>
            <person name="Ji P."/>
            <person name="Bell-Sakyi L."/>
            <person name="Cui X.M."/>
            <person name="Yuan T.T."/>
            <person name="Jiang B.G."/>
            <person name="Yang W.F."/>
            <person name="Lam T.T."/>
            <person name="Chang Q.C."/>
            <person name="Ding S.J."/>
            <person name="Wang X.J."/>
            <person name="Zhu J.G."/>
            <person name="Ruan X.D."/>
            <person name="Zhao L."/>
            <person name="Wei J.T."/>
            <person name="Ye R.Z."/>
            <person name="Que T.C."/>
            <person name="Du C.H."/>
            <person name="Zhou Y.H."/>
            <person name="Cheng J.X."/>
            <person name="Dai P.F."/>
            <person name="Guo W.B."/>
            <person name="Han X.H."/>
            <person name="Huang E.J."/>
            <person name="Li L.F."/>
            <person name="Wei W."/>
            <person name="Gao Y.C."/>
            <person name="Liu J.Z."/>
            <person name="Shao H.Z."/>
            <person name="Wang X."/>
            <person name="Wang C.C."/>
            <person name="Yang T.C."/>
            <person name="Huo Q.B."/>
            <person name="Li W."/>
            <person name="Chen H.Y."/>
            <person name="Chen S.E."/>
            <person name="Zhou L.G."/>
            <person name="Ni X.B."/>
            <person name="Tian J.H."/>
            <person name="Sheng Y."/>
            <person name="Liu T."/>
            <person name="Pan Y.S."/>
            <person name="Xia L.Y."/>
            <person name="Li J."/>
            <person name="Zhao F."/>
            <person name="Cao W.C."/>
        </authorList>
    </citation>
    <scope>NUCLEOTIDE SEQUENCE</scope>
    <source>
        <strain evidence="4">Rsan-2018</strain>
    </source>
</reference>
<protein>
    <recommendedName>
        <fullName evidence="3">GH18 domain-containing protein</fullName>
    </recommendedName>
</protein>
<name>A0A9D4PD27_RHISA</name>
<dbReference type="GO" id="GO:0004568">
    <property type="term" value="F:chitinase activity"/>
    <property type="evidence" value="ECO:0007669"/>
    <property type="project" value="TreeGrafter"/>
</dbReference>
<accession>A0A9D4PD27</accession>
<feature type="region of interest" description="Disordered" evidence="1">
    <location>
        <begin position="1"/>
        <end position="99"/>
    </location>
</feature>
<evidence type="ECO:0000259" key="3">
    <source>
        <dbReference type="Pfam" id="PF00704"/>
    </source>
</evidence>
<keyword evidence="5" id="KW-1185">Reference proteome</keyword>
<dbReference type="InterPro" id="IPR017853">
    <property type="entry name" value="GH"/>
</dbReference>
<dbReference type="PANTHER" id="PTHR11177">
    <property type="entry name" value="CHITINASE"/>
    <property type="match status" value="1"/>
</dbReference>
<keyword evidence="2" id="KW-0812">Transmembrane</keyword>
<dbReference type="Pfam" id="PF00704">
    <property type="entry name" value="Glyco_hydro_18"/>
    <property type="match status" value="1"/>
</dbReference>
<feature type="transmembrane region" description="Helical" evidence="2">
    <location>
        <begin position="109"/>
        <end position="132"/>
    </location>
</feature>
<evidence type="ECO:0000256" key="1">
    <source>
        <dbReference type="SAM" id="MobiDB-lite"/>
    </source>
</evidence>
<reference evidence="4" key="2">
    <citation type="submission" date="2021-09" db="EMBL/GenBank/DDBJ databases">
        <authorList>
            <person name="Jia N."/>
            <person name="Wang J."/>
            <person name="Shi W."/>
            <person name="Du L."/>
            <person name="Sun Y."/>
            <person name="Zhan W."/>
            <person name="Jiang J."/>
            <person name="Wang Q."/>
            <person name="Zhang B."/>
            <person name="Ji P."/>
            <person name="Sakyi L.B."/>
            <person name="Cui X."/>
            <person name="Yuan T."/>
            <person name="Jiang B."/>
            <person name="Yang W."/>
            <person name="Lam T.T.-Y."/>
            <person name="Chang Q."/>
            <person name="Ding S."/>
            <person name="Wang X."/>
            <person name="Zhu J."/>
            <person name="Ruan X."/>
            <person name="Zhao L."/>
            <person name="Wei J."/>
            <person name="Que T."/>
            <person name="Du C."/>
            <person name="Cheng J."/>
            <person name="Dai P."/>
            <person name="Han X."/>
            <person name="Huang E."/>
            <person name="Gao Y."/>
            <person name="Liu J."/>
            <person name="Shao H."/>
            <person name="Ye R."/>
            <person name="Li L."/>
            <person name="Wei W."/>
            <person name="Wang X."/>
            <person name="Wang C."/>
            <person name="Huo Q."/>
            <person name="Li W."/>
            <person name="Guo W."/>
            <person name="Chen H."/>
            <person name="Chen S."/>
            <person name="Zhou L."/>
            <person name="Zhou L."/>
            <person name="Ni X."/>
            <person name="Tian J."/>
            <person name="Zhou Y."/>
            <person name="Sheng Y."/>
            <person name="Liu T."/>
            <person name="Pan Y."/>
            <person name="Xia L."/>
            <person name="Li J."/>
            <person name="Zhao F."/>
            <person name="Cao W."/>
        </authorList>
    </citation>
    <scope>NUCLEOTIDE SEQUENCE</scope>
    <source>
        <strain evidence="4">Rsan-2018</strain>
        <tissue evidence="4">Larvae</tissue>
    </source>
</reference>
<keyword evidence="2" id="KW-0472">Membrane</keyword>
<organism evidence="4 5">
    <name type="scientific">Rhipicephalus sanguineus</name>
    <name type="common">Brown dog tick</name>
    <name type="synonym">Ixodes sanguineus</name>
    <dbReference type="NCBI Taxonomy" id="34632"/>
    <lineage>
        <taxon>Eukaryota</taxon>
        <taxon>Metazoa</taxon>
        <taxon>Ecdysozoa</taxon>
        <taxon>Arthropoda</taxon>
        <taxon>Chelicerata</taxon>
        <taxon>Arachnida</taxon>
        <taxon>Acari</taxon>
        <taxon>Parasitiformes</taxon>
        <taxon>Ixodida</taxon>
        <taxon>Ixodoidea</taxon>
        <taxon>Ixodidae</taxon>
        <taxon>Rhipicephalinae</taxon>
        <taxon>Rhipicephalus</taxon>
        <taxon>Rhipicephalus</taxon>
    </lineage>
</organism>
<dbReference type="AlphaFoldDB" id="A0A9D4PD27"/>
<evidence type="ECO:0000256" key="2">
    <source>
        <dbReference type="SAM" id="Phobius"/>
    </source>
</evidence>
<dbReference type="GO" id="GO:0006032">
    <property type="term" value="P:chitin catabolic process"/>
    <property type="evidence" value="ECO:0007669"/>
    <property type="project" value="TreeGrafter"/>
</dbReference>
<keyword evidence="2" id="KW-1133">Transmembrane helix</keyword>
<dbReference type="InterPro" id="IPR001223">
    <property type="entry name" value="Glyco_hydro18_cat"/>
</dbReference>